<dbReference type="InterPro" id="IPR038765">
    <property type="entry name" value="Papain-like_cys_pep_sf"/>
</dbReference>
<protein>
    <recommendedName>
        <fullName evidence="9">Ubiquitin-like protease family profile domain-containing protein</fullName>
    </recommendedName>
</protein>
<accession>A0A9N7NJ87</accession>
<dbReference type="PANTHER" id="PTHR33018:SF34">
    <property type="entry name" value="OS02G0472350 PROTEIN"/>
    <property type="match status" value="1"/>
</dbReference>
<dbReference type="InterPro" id="IPR003653">
    <property type="entry name" value="Peptidase_C48_C"/>
</dbReference>
<dbReference type="SUPFAM" id="SSF54001">
    <property type="entry name" value="Cysteine proteinases"/>
    <property type="match status" value="1"/>
</dbReference>
<keyword evidence="8" id="KW-1185">Reference proteome</keyword>
<feature type="compositionally biased region" description="Basic and acidic residues" evidence="4">
    <location>
        <begin position="27"/>
        <end position="37"/>
    </location>
</feature>
<evidence type="ECO:0000256" key="3">
    <source>
        <dbReference type="ARBA" id="ARBA00022801"/>
    </source>
</evidence>
<feature type="non-terminal residue" evidence="7">
    <location>
        <position position="679"/>
    </location>
</feature>
<dbReference type="GO" id="GO:0006508">
    <property type="term" value="P:proteolysis"/>
    <property type="evidence" value="ECO:0007669"/>
    <property type="project" value="UniProtKB-KW"/>
</dbReference>
<evidence type="ECO:0008006" key="9">
    <source>
        <dbReference type="Google" id="ProtNLM"/>
    </source>
</evidence>
<feature type="region of interest" description="Disordered" evidence="4">
    <location>
        <begin position="1"/>
        <end position="37"/>
    </location>
</feature>
<reference evidence="7" key="1">
    <citation type="submission" date="2019-12" db="EMBL/GenBank/DDBJ databases">
        <authorList>
            <person name="Scholes J."/>
        </authorList>
    </citation>
    <scope>NUCLEOTIDE SEQUENCE</scope>
</reference>
<sequence>MDDLSENSSQDGSDKETHVKKGRKATRMKDIQTSDGEKKPVTFNRYFEATGPDPKTKSKFNSYIALLGRSKVSILIPDWRKVTDRNKEQIWQALSEHYELSDKEKLRKRVFSRAGDGWRAFKTKLSREYIFGEKIGLLPYDDGYPFLDADTWKAFVASRQTPEFLEIRKKAQESQSYNLNPHILSRGGYCLLMQKIMDEKYRARKEASSDPSEIIPPPSPPSRHELWKRARITKKGDYVSKEAKIVADKIDSLEEQCTQGSFKPVGRNDILATALGKPEHPGRVRGVGKGVGIKNFFGPLNCSSVGKDMVSRDEMKTIISRRIDEVKDEWKNEIMMMIGKSSSIAHSPNSPRIQSTTESCAPNVLSLDELNEDKECELYVENPKKILVAYGRIHNLGPTIHHKKMNEDEVRVVVSRVVVGDAPVPCPTEEVTTVEEAPNNFITWPRRLVKGANAKDKFQSKPVTPVPIIEPETDAVTTLWMKARYIKHPICINMPTEIFGEKRDLYIFQKDIMELLQSQKLCISIIEFFNMYLYNVLKKSEKEKKFGFLCPLKIQTRGNNKEEIEGYIARRMGEENYECIFAPYISEEHWQLMILCPKQNKVVWLCSLRRNPNTELINKINSAFRAYFMVKGKRNLIREKPKWVPLKCRKQLGEEACGYFVMRYMLEIISLDITDSFEE</sequence>
<dbReference type="PANTHER" id="PTHR33018">
    <property type="entry name" value="OS10G0338966 PROTEIN-RELATED"/>
    <property type="match status" value="1"/>
</dbReference>
<dbReference type="OrthoDB" id="1731907at2759"/>
<dbReference type="Proteomes" id="UP001153555">
    <property type="component" value="Unassembled WGS sequence"/>
</dbReference>
<dbReference type="GO" id="GO:0008234">
    <property type="term" value="F:cysteine-type peptidase activity"/>
    <property type="evidence" value="ECO:0007669"/>
    <property type="project" value="InterPro"/>
</dbReference>
<dbReference type="InterPro" id="IPR004252">
    <property type="entry name" value="Probable_transposase_24"/>
</dbReference>
<evidence type="ECO:0000256" key="2">
    <source>
        <dbReference type="ARBA" id="ARBA00022670"/>
    </source>
</evidence>
<proteinExistence type="inferred from homology"/>
<dbReference type="EMBL" id="CACSLK010027833">
    <property type="protein sequence ID" value="CAA0831766.1"/>
    <property type="molecule type" value="Genomic_DNA"/>
</dbReference>
<evidence type="ECO:0000259" key="6">
    <source>
        <dbReference type="Pfam" id="PF26133"/>
    </source>
</evidence>
<name>A0A9N7NJ87_STRHE</name>
<evidence type="ECO:0000259" key="5">
    <source>
        <dbReference type="Pfam" id="PF02902"/>
    </source>
</evidence>
<organism evidence="7 8">
    <name type="scientific">Striga hermonthica</name>
    <name type="common">Purple witchweed</name>
    <name type="synonym">Buchnera hermonthica</name>
    <dbReference type="NCBI Taxonomy" id="68872"/>
    <lineage>
        <taxon>Eukaryota</taxon>
        <taxon>Viridiplantae</taxon>
        <taxon>Streptophyta</taxon>
        <taxon>Embryophyta</taxon>
        <taxon>Tracheophyta</taxon>
        <taxon>Spermatophyta</taxon>
        <taxon>Magnoliopsida</taxon>
        <taxon>eudicotyledons</taxon>
        <taxon>Gunneridae</taxon>
        <taxon>Pentapetalae</taxon>
        <taxon>asterids</taxon>
        <taxon>lamiids</taxon>
        <taxon>Lamiales</taxon>
        <taxon>Orobanchaceae</taxon>
        <taxon>Buchnereae</taxon>
        <taxon>Striga</taxon>
    </lineage>
</organism>
<feature type="domain" description="DUF8039" evidence="6">
    <location>
        <begin position="366"/>
        <end position="450"/>
    </location>
</feature>
<comment type="caution">
    <text evidence="7">The sequence shown here is derived from an EMBL/GenBank/DDBJ whole genome shotgun (WGS) entry which is preliminary data.</text>
</comment>
<dbReference type="Pfam" id="PF02902">
    <property type="entry name" value="Peptidase_C48"/>
    <property type="match status" value="1"/>
</dbReference>
<feature type="domain" description="Ubiquitin-like protease family profile" evidence="5">
    <location>
        <begin position="526"/>
        <end position="666"/>
    </location>
</feature>
<comment type="similarity">
    <text evidence="1">Belongs to the peptidase C48 family.</text>
</comment>
<feature type="compositionally biased region" description="Polar residues" evidence="4">
    <location>
        <begin position="1"/>
        <end position="11"/>
    </location>
</feature>
<dbReference type="Pfam" id="PF03004">
    <property type="entry name" value="Transposase_24"/>
    <property type="match status" value="1"/>
</dbReference>
<keyword evidence="3" id="KW-0378">Hydrolase</keyword>
<gene>
    <name evidence="7" type="ORF">SHERM_27078</name>
</gene>
<evidence type="ECO:0000256" key="1">
    <source>
        <dbReference type="ARBA" id="ARBA00005234"/>
    </source>
</evidence>
<evidence type="ECO:0000256" key="4">
    <source>
        <dbReference type="SAM" id="MobiDB-lite"/>
    </source>
</evidence>
<keyword evidence="2" id="KW-0645">Protease</keyword>
<dbReference type="AlphaFoldDB" id="A0A9N7NJ87"/>
<evidence type="ECO:0000313" key="8">
    <source>
        <dbReference type="Proteomes" id="UP001153555"/>
    </source>
</evidence>
<dbReference type="InterPro" id="IPR058352">
    <property type="entry name" value="DUF8039"/>
</dbReference>
<dbReference type="Gene3D" id="3.40.395.10">
    <property type="entry name" value="Adenoviral Proteinase, Chain A"/>
    <property type="match status" value="1"/>
</dbReference>
<evidence type="ECO:0000313" key="7">
    <source>
        <dbReference type="EMBL" id="CAA0831766.1"/>
    </source>
</evidence>
<dbReference type="Pfam" id="PF26133">
    <property type="entry name" value="DUF8039"/>
    <property type="match status" value="1"/>
</dbReference>